<keyword evidence="15" id="KW-1185">Reference proteome</keyword>
<dbReference type="InterPro" id="IPR045242">
    <property type="entry name" value="Syntaxin"/>
</dbReference>
<sequence>MRNRLAELQSAAAESPEPNPFALDEPDVPSDGQEGIAMQGMNGGTSPPDGYLSNATETDDEQFMAEFFAMVSDVRRLMADIEYKIQSIETEHGQALAAISQKQSQKSSEQLEKLMQEVQVLANQVRKKLKEMDKDIASNAGSQLHDAGTRIKESQKSILSRKFVKLMNEYNEIQTQYKQKYRDRVKRQLKIVKPGATAEEVNQVLDSDRDPGAIFANEIMSHAEAQQALEDIQDRHKDIVKLEKSIRELHELFLDMAILVEQQGEMIDRIEFNVGQAADHVAESKKELKHAARYQGKARRKKIMIVILLIIAILIIILPSILRR</sequence>
<dbReference type="AlphaFoldDB" id="A0A0D2X4L7"/>
<keyword evidence="5 12" id="KW-0812">Transmembrane</keyword>
<dbReference type="OrthoDB" id="10255013at2759"/>
<dbReference type="Gene3D" id="1.20.5.110">
    <property type="match status" value="1"/>
</dbReference>
<evidence type="ECO:0000256" key="3">
    <source>
        <dbReference type="ARBA" id="ARBA00009063"/>
    </source>
</evidence>
<dbReference type="STRING" id="595528.A0A0D2X4L7"/>
<dbReference type="GO" id="GO:0005886">
    <property type="term" value="C:plasma membrane"/>
    <property type="evidence" value="ECO:0007669"/>
    <property type="project" value="TreeGrafter"/>
</dbReference>
<dbReference type="InterPro" id="IPR006012">
    <property type="entry name" value="Syntaxin/epimorphin_CS"/>
</dbReference>
<evidence type="ECO:0000256" key="6">
    <source>
        <dbReference type="ARBA" id="ARBA00022989"/>
    </source>
</evidence>
<dbReference type="GO" id="GO:0048278">
    <property type="term" value="P:vesicle docking"/>
    <property type="evidence" value="ECO:0007669"/>
    <property type="project" value="TreeGrafter"/>
</dbReference>
<dbReference type="RefSeq" id="XP_004344243.1">
    <property type="nucleotide sequence ID" value="XM_004344193.2"/>
</dbReference>
<feature type="region of interest" description="Disordered" evidence="11">
    <location>
        <begin position="1"/>
        <end position="49"/>
    </location>
</feature>
<dbReference type="InterPro" id="IPR006011">
    <property type="entry name" value="Syntaxin_N"/>
</dbReference>
<comment type="similarity">
    <text evidence="3 9">Belongs to the syntaxin family.</text>
</comment>
<keyword evidence="4" id="KW-0813">Transport</keyword>
<dbReference type="GO" id="GO:0006887">
    <property type="term" value="P:exocytosis"/>
    <property type="evidence" value="ECO:0007669"/>
    <property type="project" value="TreeGrafter"/>
</dbReference>
<dbReference type="Pfam" id="PF00804">
    <property type="entry name" value="Syntaxin"/>
    <property type="match status" value="1"/>
</dbReference>
<dbReference type="GO" id="GO:0031201">
    <property type="term" value="C:SNARE complex"/>
    <property type="evidence" value="ECO:0007669"/>
    <property type="project" value="TreeGrafter"/>
</dbReference>
<evidence type="ECO:0000256" key="4">
    <source>
        <dbReference type="ARBA" id="ARBA00022448"/>
    </source>
</evidence>
<dbReference type="SMART" id="SM00397">
    <property type="entry name" value="t_SNARE"/>
    <property type="match status" value="1"/>
</dbReference>
<evidence type="ECO:0000256" key="12">
    <source>
        <dbReference type="SAM" id="Phobius"/>
    </source>
</evidence>
<dbReference type="InterPro" id="IPR010989">
    <property type="entry name" value="SNARE"/>
</dbReference>
<dbReference type="Proteomes" id="UP000008743">
    <property type="component" value="Unassembled WGS sequence"/>
</dbReference>
<dbReference type="OMA" id="HPRNAPQ"/>
<protein>
    <submittedName>
        <fullName evidence="14">Syntaxin 1.1</fullName>
    </submittedName>
</protein>
<dbReference type="Gene3D" id="1.20.58.70">
    <property type="match status" value="1"/>
</dbReference>
<evidence type="ECO:0000256" key="11">
    <source>
        <dbReference type="SAM" id="MobiDB-lite"/>
    </source>
</evidence>
<dbReference type="GO" id="GO:0006906">
    <property type="term" value="P:vesicle fusion"/>
    <property type="evidence" value="ECO:0007669"/>
    <property type="project" value="TreeGrafter"/>
</dbReference>
<evidence type="ECO:0000313" key="14">
    <source>
        <dbReference type="EMBL" id="KJE96279.1"/>
    </source>
</evidence>
<evidence type="ECO:0000256" key="2">
    <source>
        <dbReference type="ARBA" id="ARBA00004211"/>
    </source>
</evidence>
<evidence type="ECO:0000256" key="7">
    <source>
        <dbReference type="ARBA" id="ARBA00023054"/>
    </source>
</evidence>
<dbReference type="EMBL" id="KE346371">
    <property type="protein sequence ID" value="KJE96279.1"/>
    <property type="molecule type" value="Genomic_DNA"/>
</dbReference>
<dbReference type="FunFam" id="1.20.58.70:FF:000011">
    <property type="entry name" value="Syntaxin 4"/>
    <property type="match status" value="1"/>
</dbReference>
<dbReference type="GO" id="GO:0005484">
    <property type="term" value="F:SNAP receptor activity"/>
    <property type="evidence" value="ECO:0007669"/>
    <property type="project" value="InterPro"/>
</dbReference>
<dbReference type="PROSITE" id="PS00914">
    <property type="entry name" value="SYNTAXIN"/>
    <property type="match status" value="1"/>
</dbReference>
<dbReference type="InParanoid" id="A0A0D2X4L7"/>
<proteinExistence type="inferred from homology"/>
<name>A0A0D2X4L7_CAPO3</name>
<dbReference type="PhylomeDB" id="A0A0D2X4L7"/>
<dbReference type="CDD" id="cd15848">
    <property type="entry name" value="SNARE_syntaxin1-like"/>
    <property type="match status" value="1"/>
</dbReference>
<evidence type="ECO:0000259" key="13">
    <source>
        <dbReference type="PROSITE" id="PS50192"/>
    </source>
</evidence>
<evidence type="ECO:0000313" key="15">
    <source>
        <dbReference type="Proteomes" id="UP000008743"/>
    </source>
</evidence>
<dbReference type="CDD" id="cd00179">
    <property type="entry name" value="SynN"/>
    <property type="match status" value="1"/>
</dbReference>
<keyword evidence="8 12" id="KW-0472">Membrane</keyword>
<dbReference type="SMART" id="SM00503">
    <property type="entry name" value="SynN"/>
    <property type="match status" value="1"/>
</dbReference>
<evidence type="ECO:0000256" key="8">
    <source>
        <dbReference type="ARBA" id="ARBA00023136"/>
    </source>
</evidence>
<evidence type="ECO:0000256" key="10">
    <source>
        <dbReference type="SAM" id="Coils"/>
    </source>
</evidence>
<dbReference type="PANTHER" id="PTHR19957">
    <property type="entry name" value="SYNTAXIN"/>
    <property type="match status" value="1"/>
</dbReference>
<dbReference type="eggNOG" id="KOG0810">
    <property type="taxonomic scope" value="Eukaryota"/>
</dbReference>
<accession>A0A0D2X4L7</accession>
<evidence type="ECO:0000256" key="5">
    <source>
        <dbReference type="ARBA" id="ARBA00022692"/>
    </source>
</evidence>
<dbReference type="InterPro" id="IPR000727">
    <property type="entry name" value="T_SNARE_dom"/>
</dbReference>
<dbReference type="Pfam" id="PF05739">
    <property type="entry name" value="SNARE"/>
    <property type="match status" value="1"/>
</dbReference>
<evidence type="ECO:0000256" key="1">
    <source>
        <dbReference type="ARBA" id="ARBA00004184"/>
    </source>
</evidence>
<dbReference type="GO" id="GO:0006886">
    <property type="term" value="P:intracellular protein transport"/>
    <property type="evidence" value="ECO:0007669"/>
    <property type="project" value="InterPro"/>
</dbReference>
<dbReference type="SUPFAM" id="SSF47661">
    <property type="entry name" value="t-snare proteins"/>
    <property type="match status" value="1"/>
</dbReference>
<comment type="subcellular location">
    <subcellularLocation>
        <location evidence="1">Endomembrane system</location>
        <topology evidence="1">Peripheral membrane protein</topology>
    </subcellularLocation>
    <subcellularLocation>
        <location evidence="2">Membrane</location>
        <topology evidence="2">Single-pass type IV membrane protein</topology>
    </subcellularLocation>
</comment>
<organism evidence="14 15">
    <name type="scientific">Capsaspora owczarzaki (strain ATCC 30864)</name>
    <dbReference type="NCBI Taxonomy" id="595528"/>
    <lineage>
        <taxon>Eukaryota</taxon>
        <taxon>Filasterea</taxon>
        <taxon>Capsaspora</taxon>
    </lineage>
</organism>
<keyword evidence="7 10" id="KW-0175">Coiled coil</keyword>
<dbReference type="GO" id="GO:0012505">
    <property type="term" value="C:endomembrane system"/>
    <property type="evidence" value="ECO:0007669"/>
    <property type="project" value="UniProtKB-SubCell"/>
</dbReference>
<dbReference type="GO" id="GO:0000149">
    <property type="term" value="F:SNARE binding"/>
    <property type="evidence" value="ECO:0007669"/>
    <property type="project" value="TreeGrafter"/>
</dbReference>
<dbReference type="PROSITE" id="PS50192">
    <property type="entry name" value="T_SNARE"/>
    <property type="match status" value="1"/>
</dbReference>
<dbReference type="FunCoup" id="A0A0D2X4L7">
    <property type="interactions" value="172"/>
</dbReference>
<feature type="transmembrane region" description="Helical" evidence="12">
    <location>
        <begin position="303"/>
        <end position="322"/>
    </location>
</feature>
<reference evidence="15" key="1">
    <citation type="submission" date="2011-02" db="EMBL/GenBank/DDBJ databases">
        <title>The Genome Sequence of Capsaspora owczarzaki ATCC 30864.</title>
        <authorList>
            <person name="Russ C."/>
            <person name="Cuomo C."/>
            <person name="Burger G."/>
            <person name="Gray M.W."/>
            <person name="Holland P.W.H."/>
            <person name="King N."/>
            <person name="Lang F.B.F."/>
            <person name="Roger A.J."/>
            <person name="Ruiz-Trillo I."/>
            <person name="Young S.K."/>
            <person name="Zeng Q."/>
            <person name="Gargeya S."/>
            <person name="Alvarado L."/>
            <person name="Berlin A."/>
            <person name="Chapman S.B."/>
            <person name="Chen Z."/>
            <person name="Freedman E."/>
            <person name="Gellesch M."/>
            <person name="Goldberg J."/>
            <person name="Griggs A."/>
            <person name="Gujja S."/>
            <person name="Heilman E."/>
            <person name="Heiman D."/>
            <person name="Howarth C."/>
            <person name="Mehta T."/>
            <person name="Neiman D."/>
            <person name="Pearson M."/>
            <person name="Roberts A."/>
            <person name="Saif S."/>
            <person name="Shea T."/>
            <person name="Shenoy N."/>
            <person name="Sisk P."/>
            <person name="Stolte C."/>
            <person name="Sykes S."/>
            <person name="White J."/>
            <person name="Yandava C."/>
            <person name="Haas B."/>
            <person name="Nusbaum C."/>
            <person name="Birren B."/>
        </authorList>
    </citation>
    <scope>NUCLEOTIDE SEQUENCE</scope>
    <source>
        <strain evidence="15">ATCC 30864</strain>
    </source>
</reference>
<feature type="coiled-coil region" evidence="10">
    <location>
        <begin position="97"/>
        <end position="135"/>
    </location>
</feature>
<dbReference type="PANTHER" id="PTHR19957:SF307">
    <property type="entry name" value="PROTEIN SSO1-RELATED"/>
    <property type="match status" value="1"/>
</dbReference>
<gene>
    <name evidence="14" type="ORF">CAOG_006622</name>
</gene>
<evidence type="ECO:0000256" key="9">
    <source>
        <dbReference type="RuleBase" id="RU003858"/>
    </source>
</evidence>
<keyword evidence="6 12" id="KW-1133">Transmembrane helix</keyword>
<dbReference type="FunFam" id="1.20.5.110:FF:000022">
    <property type="entry name" value="Syntaxin 19"/>
    <property type="match status" value="1"/>
</dbReference>
<feature type="domain" description="T-SNARE coiled-coil homology" evidence="13">
    <location>
        <begin position="229"/>
        <end position="291"/>
    </location>
</feature>